<accession>A0A5C6D6T0</accession>
<proteinExistence type="predicted"/>
<keyword evidence="4" id="KW-0732">Signal</keyword>
<dbReference type="GO" id="GO:0046872">
    <property type="term" value="F:metal ion binding"/>
    <property type="evidence" value="ECO:0007669"/>
    <property type="project" value="UniProtKB-KW"/>
</dbReference>
<reference evidence="6 7" key="1">
    <citation type="submission" date="2019-02" db="EMBL/GenBank/DDBJ databases">
        <title>Deep-cultivation of Planctomycetes and their phenomic and genomic characterization uncovers novel biology.</title>
        <authorList>
            <person name="Wiegand S."/>
            <person name="Jogler M."/>
            <person name="Boedeker C."/>
            <person name="Pinto D."/>
            <person name="Vollmers J."/>
            <person name="Rivas-Marin E."/>
            <person name="Kohn T."/>
            <person name="Peeters S.H."/>
            <person name="Heuer A."/>
            <person name="Rast P."/>
            <person name="Oberbeckmann S."/>
            <person name="Bunk B."/>
            <person name="Jeske O."/>
            <person name="Meyerdierks A."/>
            <person name="Storesund J.E."/>
            <person name="Kallscheuer N."/>
            <person name="Luecker S."/>
            <person name="Lage O.M."/>
            <person name="Pohl T."/>
            <person name="Merkel B.J."/>
            <person name="Hornburger P."/>
            <person name="Mueller R.-W."/>
            <person name="Bruemmer F."/>
            <person name="Labrenz M."/>
            <person name="Spormann A.M."/>
            <person name="Op Den Camp H."/>
            <person name="Overmann J."/>
            <person name="Amann R."/>
            <person name="Jetten M.S.M."/>
            <person name="Mascher T."/>
            <person name="Medema M.H."/>
            <person name="Devos D.P."/>
            <person name="Kaster A.-K."/>
            <person name="Ovreas L."/>
            <person name="Rohde M."/>
            <person name="Galperin M.Y."/>
            <person name="Jogler C."/>
        </authorList>
    </citation>
    <scope>NUCLEOTIDE SEQUENCE [LARGE SCALE GENOMIC DNA]</scope>
    <source>
        <strain evidence="6 7">Poly41</strain>
    </source>
</reference>
<dbReference type="PROSITE" id="PS51007">
    <property type="entry name" value="CYTC"/>
    <property type="match status" value="1"/>
</dbReference>
<evidence type="ECO:0000313" key="7">
    <source>
        <dbReference type="Proteomes" id="UP000319143"/>
    </source>
</evidence>
<dbReference type="InterPro" id="IPR011444">
    <property type="entry name" value="DUF1549"/>
</dbReference>
<dbReference type="RefSeq" id="WP_146530746.1">
    <property type="nucleotide sequence ID" value="NZ_SJPV01000015.1"/>
</dbReference>
<protein>
    <recommendedName>
        <fullName evidence="5">Cytochrome c domain-containing protein</fullName>
    </recommendedName>
</protein>
<sequence length="823" mass="91453" precursor="true">MCAILERYLLIFGFALSFSAIALAKAPESTSPPKNAPHQPDIAVYPTEIKLGSSRDFQSFVAVLRRDDGITEDASERVDWSIADPSKVKRDGFSLFPLADGKTELVANYAGSEVRIPITVSGATVRPEISFTKDVMPVLTRSGCNTGSCHGAARGKDGFRLSLFGFDPAGDYFRVTREVGVRRINLAVPEESLFLKKAIGAVPHTGGKLFDTDSDYYATILEWLQKGAKEDPADAMPPAVESVSILPPQAVIEGEGSQQRFVAVARYADGTTRDVTRLAAFSSNNSGTAQIDDVGVVTAGRRGEAFVMARFDTHTVGSQVLALPTDLQYTPPPIEGDYIDRLVGKKLQQLRMLASGRCSDEEFLRRVTVDITGLLPSEQEYAQFVADPAPNKRAEWVDRLLERKEFSEIWAMKFAQLLMIKSSNQVSYKSAFLYANWLTDKFARNVPIDQMVRELLTSTGGTFTSPATNFYEIERDTLKTAENVAQVFMGIRTQCAQCHNHPFDRWTQNDYYGFASFFSQIGRKQAEDYRERIVYNRFGGEVNHPLSGKPIPPKFLGGEAPETRGKDRREVLADWLTNPENPFFAKSIANRIWAHFMGVGLVDQVDDIRISNPPSNPELFDTLGEKLVEYQFDLRSLVRDICNSDAYQRSSIPNDTNAHDSRNYAYAVVRRIAAESMLDCICQVTEAPDKFRGLPIGASAVQIADGATSNYFLDTFGRSPRATVCECEASTSPSLSQALHLLNGNSVSNKIQQGKVVQRWMKEEGLSNDQVIERIFVRCLTRQPTSEEREQLLAELPAEGDPATALMDVFWAVLNSREFAFNH</sequence>
<dbReference type="GO" id="GO:0009055">
    <property type="term" value="F:electron transfer activity"/>
    <property type="evidence" value="ECO:0007669"/>
    <property type="project" value="InterPro"/>
</dbReference>
<feature type="signal peptide" evidence="4">
    <location>
        <begin position="1"/>
        <end position="24"/>
    </location>
</feature>
<dbReference type="PANTHER" id="PTHR35889">
    <property type="entry name" value="CYCLOINULO-OLIGOSACCHARIDE FRUCTANOTRANSFERASE-RELATED"/>
    <property type="match status" value="1"/>
</dbReference>
<organism evidence="6 7">
    <name type="scientific">Novipirellula artificiosorum</name>
    <dbReference type="NCBI Taxonomy" id="2528016"/>
    <lineage>
        <taxon>Bacteria</taxon>
        <taxon>Pseudomonadati</taxon>
        <taxon>Planctomycetota</taxon>
        <taxon>Planctomycetia</taxon>
        <taxon>Pirellulales</taxon>
        <taxon>Pirellulaceae</taxon>
        <taxon>Novipirellula</taxon>
    </lineage>
</organism>
<keyword evidence="7" id="KW-1185">Reference proteome</keyword>
<name>A0A5C6D6T0_9BACT</name>
<evidence type="ECO:0000313" key="6">
    <source>
        <dbReference type="EMBL" id="TWU31785.1"/>
    </source>
</evidence>
<dbReference type="Gene3D" id="2.60.40.1080">
    <property type="match status" value="1"/>
</dbReference>
<dbReference type="EMBL" id="SJPV01000015">
    <property type="protein sequence ID" value="TWU31785.1"/>
    <property type="molecule type" value="Genomic_DNA"/>
</dbReference>
<feature type="domain" description="Cytochrome c" evidence="5">
    <location>
        <begin position="479"/>
        <end position="635"/>
    </location>
</feature>
<dbReference type="InterPro" id="IPR008964">
    <property type="entry name" value="Invasin/intimin_cell_adhesion"/>
</dbReference>
<dbReference type="Proteomes" id="UP000319143">
    <property type="component" value="Unassembled WGS sequence"/>
</dbReference>
<evidence type="ECO:0000256" key="1">
    <source>
        <dbReference type="ARBA" id="ARBA00022723"/>
    </source>
</evidence>
<dbReference type="AlphaFoldDB" id="A0A5C6D6T0"/>
<dbReference type="Pfam" id="PF07583">
    <property type="entry name" value="PSCyt2"/>
    <property type="match status" value="1"/>
</dbReference>
<comment type="caution">
    <text evidence="6">The sequence shown here is derived from an EMBL/GenBank/DDBJ whole genome shotgun (WGS) entry which is preliminary data.</text>
</comment>
<dbReference type="InterPro" id="IPR009056">
    <property type="entry name" value="Cyt_c-like_dom"/>
</dbReference>
<evidence type="ECO:0000256" key="2">
    <source>
        <dbReference type="ARBA" id="ARBA00023004"/>
    </source>
</evidence>
<keyword evidence="1 3" id="KW-0479">Metal-binding</keyword>
<feature type="chain" id="PRO_5023064512" description="Cytochrome c domain-containing protein" evidence="4">
    <location>
        <begin position="25"/>
        <end position="823"/>
    </location>
</feature>
<dbReference type="InterPro" id="IPR022655">
    <property type="entry name" value="DUF1553"/>
</dbReference>
<dbReference type="Pfam" id="PF07587">
    <property type="entry name" value="PSD1"/>
    <property type="match status" value="1"/>
</dbReference>
<evidence type="ECO:0000256" key="4">
    <source>
        <dbReference type="SAM" id="SignalP"/>
    </source>
</evidence>
<keyword evidence="2 3" id="KW-0408">Iron</keyword>
<evidence type="ECO:0000259" key="5">
    <source>
        <dbReference type="PROSITE" id="PS51007"/>
    </source>
</evidence>
<keyword evidence="3" id="KW-0349">Heme</keyword>
<dbReference type="SUPFAM" id="SSF49373">
    <property type="entry name" value="Invasin/intimin cell-adhesion fragments"/>
    <property type="match status" value="1"/>
</dbReference>
<gene>
    <name evidence="6" type="ORF">Poly41_60200</name>
</gene>
<dbReference type="OrthoDB" id="289126at2"/>
<dbReference type="GO" id="GO:0020037">
    <property type="term" value="F:heme binding"/>
    <property type="evidence" value="ECO:0007669"/>
    <property type="project" value="InterPro"/>
</dbReference>
<dbReference type="PANTHER" id="PTHR35889:SF3">
    <property type="entry name" value="F-BOX DOMAIN-CONTAINING PROTEIN"/>
    <property type="match status" value="1"/>
</dbReference>
<evidence type="ECO:0000256" key="3">
    <source>
        <dbReference type="PROSITE-ProRule" id="PRU00433"/>
    </source>
</evidence>